<name>A0A6A6V6Q3_9PLEO</name>
<protein>
    <submittedName>
        <fullName evidence="2">Uncharacterized protein</fullName>
    </submittedName>
</protein>
<reference evidence="2" key="1">
    <citation type="journal article" date="2020" name="Stud. Mycol.">
        <title>101 Dothideomycetes genomes: a test case for predicting lifestyles and emergence of pathogens.</title>
        <authorList>
            <person name="Haridas S."/>
            <person name="Albert R."/>
            <person name="Binder M."/>
            <person name="Bloem J."/>
            <person name="Labutti K."/>
            <person name="Salamov A."/>
            <person name="Andreopoulos B."/>
            <person name="Baker S."/>
            <person name="Barry K."/>
            <person name="Bills G."/>
            <person name="Bluhm B."/>
            <person name="Cannon C."/>
            <person name="Castanera R."/>
            <person name="Culley D."/>
            <person name="Daum C."/>
            <person name="Ezra D."/>
            <person name="Gonzalez J."/>
            <person name="Henrissat B."/>
            <person name="Kuo A."/>
            <person name="Liang C."/>
            <person name="Lipzen A."/>
            <person name="Lutzoni F."/>
            <person name="Magnuson J."/>
            <person name="Mondo S."/>
            <person name="Nolan M."/>
            <person name="Ohm R."/>
            <person name="Pangilinan J."/>
            <person name="Park H.-J."/>
            <person name="Ramirez L."/>
            <person name="Alfaro M."/>
            <person name="Sun H."/>
            <person name="Tritt A."/>
            <person name="Yoshinaga Y."/>
            <person name="Zwiers L.-H."/>
            <person name="Turgeon B."/>
            <person name="Goodwin S."/>
            <person name="Spatafora J."/>
            <person name="Crous P."/>
            <person name="Grigoriev I."/>
        </authorList>
    </citation>
    <scope>NUCLEOTIDE SEQUENCE</scope>
    <source>
        <strain evidence="2">CBS 119925</strain>
    </source>
</reference>
<dbReference type="EMBL" id="MU006578">
    <property type="protein sequence ID" value="KAF2746278.1"/>
    <property type="molecule type" value="Genomic_DNA"/>
</dbReference>
<evidence type="ECO:0000313" key="3">
    <source>
        <dbReference type="Proteomes" id="UP000799440"/>
    </source>
</evidence>
<feature type="compositionally biased region" description="Polar residues" evidence="1">
    <location>
        <begin position="1"/>
        <end position="12"/>
    </location>
</feature>
<evidence type="ECO:0000256" key="1">
    <source>
        <dbReference type="SAM" id="MobiDB-lite"/>
    </source>
</evidence>
<feature type="region of interest" description="Disordered" evidence="1">
    <location>
        <begin position="1"/>
        <end position="22"/>
    </location>
</feature>
<dbReference type="Proteomes" id="UP000799440">
    <property type="component" value="Unassembled WGS sequence"/>
</dbReference>
<dbReference type="AlphaFoldDB" id="A0A6A6V6Q3"/>
<keyword evidence="3" id="KW-1185">Reference proteome</keyword>
<sequence length="156" mass="17269">MSARRQGQSGASHTPPRPASSLSLRDIAQTILQACQLYMSETGKAKESNASAHMSPPILTETNDTGAICFYLEGYGSVLFPRNTDFAVIIKKVPDQPQWSTGLCARNIWEDGKARPESAHEPLVRGEGMESRARAIVDLRDQVEERLWRRFGGPKL</sequence>
<evidence type="ECO:0000313" key="2">
    <source>
        <dbReference type="EMBL" id="KAF2746278.1"/>
    </source>
</evidence>
<proteinExistence type="predicted"/>
<accession>A0A6A6V6Q3</accession>
<gene>
    <name evidence="2" type="ORF">M011DRAFT_478271</name>
</gene>
<organism evidence="2 3">
    <name type="scientific">Sporormia fimetaria CBS 119925</name>
    <dbReference type="NCBI Taxonomy" id="1340428"/>
    <lineage>
        <taxon>Eukaryota</taxon>
        <taxon>Fungi</taxon>
        <taxon>Dikarya</taxon>
        <taxon>Ascomycota</taxon>
        <taxon>Pezizomycotina</taxon>
        <taxon>Dothideomycetes</taxon>
        <taxon>Pleosporomycetidae</taxon>
        <taxon>Pleosporales</taxon>
        <taxon>Sporormiaceae</taxon>
        <taxon>Sporormia</taxon>
    </lineage>
</organism>